<feature type="compositionally biased region" description="Polar residues" evidence="1">
    <location>
        <begin position="1338"/>
        <end position="1348"/>
    </location>
</feature>
<dbReference type="EMBL" id="BGPR01021387">
    <property type="protein sequence ID" value="GBN86626.1"/>
    <property type="molecule type" value="Genomic_DNA"/>
</dbReference>
<feature type="compositionally biased region" description="Basic and acidic residues" evidence="1">
    <location>
        <begin position="1503"/>
        <end position="1520"/>
    </location>
</feature>
<accession>A0A4Y2SGC1</accession>
<keyword evidence="3" id="KW-1185">Reference proteome</keyword>
<feature type="region of interest" description="Disordered" evidence="1">
    <location>
        <begin position="339"/>
        <end position="375"/>
    </location>
</feature>
<organism evidence="2 3">
    <name type="scientific">Araneus ventricosus</name>
    <name type="common">Orbweaver spider</name>
    <name type="synonym">Epeira ventricosa</name>
    <dbReference type="NCBI Taxonomy" id="182803"/>
    <lineage>
        <taxon>Eukaryota</taxon>
        <taxon>Metazoa</taxon>
        <taxon>Ecdysozoa</taxon>
        <taxon>Arthropoda</taxon>
        <taxon>Chelicerata</taxon>
        <taxon>Arachnida</taxon>
        <taxon>Araneae</taxon>
        <taxon>Araneomorphae</taxon>
        <taxon>Entelegynae</taxon>
        <taxon>Araneoidea</taxon>
        <taxon>Araneidae</taxon>
        <taxon>Araneus</taxon>
    </lineage>
</organism>
<name>A0A4Y2SGC1_ARAVE</name>
<feature type="region of interest" description="Disordered" evidence="1">
    <location>
        <begin position="1324"/>
        <end position="1348"/>
    </location>
</feature>
<reference evidence="2 3" key="1">
    <citation type="journal article" date="2019" name="Sci. Rep.">
        <title>Orb-weaving spider Araneus ventricosus genome elucidates the spidroin gene catalogue.</title>
        <authorList>
            <person name="Kono N."/>
            <person name="Nakamura H."/>
            <person name="Ohtoshi R."/>
            <person name="Moran D.A.P."/>
            <person name="Shinohara A."/>
            <person name="Yoshida Y."/>
            <person name="Fujiwara M."/>
            <person name="Mori M."/>
            <person name="Tomita M."/>
            <person name="Arakawa K."/>
        </authorList>
    </citation>
    <scope>NUCLEOTIDE SEQUENCE [LARGE SCALE GENOMIC DNA]</scope>
</reference>
<proteinExistence type="predicted"/>
<feature type="region of interest" description="Disordered" evidence="1">
    <location>
        <begin position="1178"/>
        <end position="1200"/>
    </location>
</feature>
<protein>
    <submittedName>
        <fullName evidence="2">Uncharacterized protein</fullName>
    </submittedName>
</protein>
<feature type="compositionally biased region" description="Basic and acidic residues" evidence="1">
    <location>
        <begin position="902"/>
        <end position="911"/>
    </location>
</feature>
<gene>
    <name evidence="2" type="ORF">AVEN_4128_1</name>
</gene>
<dbReference type="OrthoDB" id="6432518at2759"/>
<feature type="region of interest" description="Disordered" evidence="1">
    <location>
        <begin position="1473"/>
        <end position="1520"/>
    </location>
</feature>
<evidence type="ECO:0000256" key="1">
    <source>
        <dbReference type="SAM" id="MobiDB-lite"/>
    </source>
</evidence>
<sequence>MKEGSRYTFRYGLVDERYKDDTPRNKPFHDIFAIKSLSGETERVHYAVDGHGIRTNIHSNAVKFGPKIDTGVINFGSRFTGWPSDNFNSMFLSVPQVNVQNPPPHTNNEKVVPVPSLEIPSAFVPLRTVPSPAASQQLNLNSDINIKIQNPKEQAPPSVIPEPIQTFYPAELGYEPQRIPKPFLPNPTYPTGNLPVAGHATVDKEQNSALQNPVSFKTESETVSKEPKSLPSLPEFVPQLSNLNYIQHQHASNQNLKWYQSLPQVPPPMHPMYSAPFYPVDNKYQSQRNAKRSKSGFTSLKEALQNVPEPTDVPNVNVQAAAVPNFKESGMVRETGVIKSFPNINEHSRSQQTSSSSGKSQDSIVIPESQNQKTNTNIQQYAGDLKPSRQQGNFPGTIVPQPQKEEINLNNKYMEYQKTSSPPLSHLDAAFNFEPQREGINSNINQYIGYQKPSKTPEQLTSTISYEPLNQLINTNQYAVSDKISNLPVIYIDSKFVPQPKSQDSLSNTNQFVGSQKTIHQTFKQQDTFSDQIKRNKPTVNKGISPSFPKNILPSTKQPIVLTPTQNKEQTVFNSKLSSLFRKNAQFPLSKSLVSSPMSTIFDTSNDNGQYYHYVMNVGKKSGSIVPNRTMIPTRNLFKLLNDTGIRKLNDNKKITGKVINLNDSKTTNESEEPNLMFPKLERNTNKNFGSSSTSDLDVSGDVIDATEIFEDLPEMTISDISLEEKGNNQVSDNIIDEITNIINTEEPHLSTERTGQDFGSVITTQPTTEQTTSSFLEDLFEINTTPKELPAEYISMKSTTEQTTSSFLEDLFEMNTTPKEMPTEYTVREITTSVSGGETTDQNTELASLFITLPENSLTSLFYEDDLDGNRVGLLKETPSDKSSVFDEDTTSSDLNSELKATTESRHSKEFTPTTAVSFDSSTITKTPVTATEASTFASTSSEAVSTESLSSETNKDLEDAMLSTTKLISSALTSTENPYLSKLFNETLNGKSESNTEEPTSTIPTSSILVDVVNTGTTTNQEIVDLTDAPTASTEQSKPMLELVIQNTEMNDFMSRINNMPIMIRVLNPVTTTTQAPDVGREISTTEGNSNLNSNTIVSTSLNEMTDVSSTEATTLTFLNIDSKEFNAKDISEEKTPASVVQTLPSVQSNTNTDVEETLITEPNFEDTVILTSLKPQNSESTLSDTTDTETEMVSNTTVSLTTPIPKIRETSNAVLLDSQLPEALQFTLVRPGNYEIPGSPLLSTTEFESFADYANKLASSAQDYNIGGPTEVHEIQSSGLAVSGEPYTEIPVTNADQPLIPMFIDSDQVHASEESQKIANFKSMNSANENREPKQSATRPVNFHSPSQPIIIKNSTVIQYQDISNYKGYDRHSPVQYVDLVPFKDIDYDSHVPLGNEDKFPSDAIFVLEDYDVLPQNPDGQNNDYVFIGNNGNFESNILPSNVLSPTDFDAQHVYVLDSNTPKFGTRFQQETSADDLQQEKLSDVQQPVPLNFENFRPQRSFESKNDFRKEPWFPSQ</sequence>
<dbReference type="Proteomes" id="UP000499080">
    <property type="component" value="Unassembled WGS sequence"/>
</dbReference>
<feature type="region of interest" description="Disordered" evidence="1">
    <location>
        <begin position="876"/>
        <end position="915"/>
    </location>
</feature>
<evidence type="ECO:0000313" key="3">
    <source>
        <dbReference type="Proteomes" id="UP000499080"/>
    </source>
</evidence>
<feature type="compositionally biased region" description="Low complexity" evidence="1">
    <location>
        <begin position="350"/>
        <end position="363"/>
    </location>
</feature>
<evidence type="ECO:0000313" key="2">
    <source>
        <dbReference type="EMBL" id="GBN86626.1"/>
    </source>
</evidence>
<comment type="caution">
    <text evidence="2">The sequence shown here is derived from an EMBL/GenBank/DDBJ whole genome shotgun (WGS) entry which is preliminary data.</text>
</comment>